<reference evidence="1" key="1">
    <citation type="journal article" date="2023" name="G3 (Bethesda)">
        <title>A reference genome for the long-term kleptoplast-retaining sea slug Elysia crispata morphotype clarki.</title>
        <authorList>
            <person name="Eastman K.E."/>
            <person name="Pendleton A.L."/>
            <person name="Shaikh M.A."/>
            <person name="Suttiyut T."/>
            <person name="Ogas R."/>
            <person name="Tomko P."/>
            <person name="Gavelis G."/>
            <person name="Widhalm J.R."/>
            <person name="Wisecaver J.H."/>
        </authorList>
    </citation>
    <scope>NUCLEOTIDE SEQUENCE</scope>
    <source>
        <strain evidence="1">ECLA1</strain>
    </source>
</reference>
<keyword evidence="2" id="KW-1185">Reference proteome</keyword>
<gene>
    <name evidence="1" type="ORF">RRG08_020082</name>
</gene>
<dbReference type="EMBL" id="JAWDGP010002657">
    <property type="protein sequence ID" value="KAK3781141.1"/>
    <property type="molecule type" value="Genomic_DNA"/>
</dbReference>
<comment type="caution">
    <text evidence="1">The sequence shown here is derived from an EMBL/GenBank/DDBJ whole genome shotgun (WGS) entry which is preliminary data.</text>
</comment>
<sequence length="143" mass="15781">MFEACDSNGYIIRILLYSGKEFEVGGDEGLAFGVVDKLLRDWYTMKMLSQLVGPILKLLSCNIVSFFSKTRKRGIAGCAAAAQRIKRAAREEADPALVTDQLARTQRSATSAKSDLSGKRRRASLVVMGYLHMDTNLKSYALP</sequence>
<protein>
    <submittedName>
        <fullName evidence="1">Uncharacterized protein</fullName>
    </submittedName>
</protein>
<dbReference type="AlphaFoldDB" id="A0AAE1DS88"/>
<dbReference type="Proteomes" id="UP001283361">
    <property type="component" value="Unassembled WGS sequence"/>
</dbReference>
<organism evidence="1 2">
    <name type="scientific">Elysia crispata</name>
    <name type="common">lettuce slug</name>
    <dbReference type="NCBI Taxonomy" id="231223"/>
    <lineage>
        <taxon>Eukaryota</taxon>
        <taxon>Metazoa</taxon>
        <taxon>Spiralia</taxon>
        <taxon>Lophotrochozoa</taxon>
        <taxon>Mollusca</taxon>
        <taxon>Gastropoda</taxon>
        <taxon>Heterobranchia</taxon>
        <taxon>Euthyneura</taxon>
        <taxon>Panpulmonata</taxon>
        <taxon>Sacoglossa</taxon>
        <taxon>Placobranchoidea</taxon>
        <taxon>Plakobranchidae</taxon>
        <taxon>Elysia</taxon>
    </lineage>
</organism>
<proteinExistence type="predicted"/>
<evidence type="ECO:0000313" key="2">
    <source>
        <dbReference type="Proteomes" id="UP001283361"/>
    </source>
</evidence>
<accession>A0AAE1DS88</accession>
<evidence type="ECO:0000313" key="1">
    <source>
        <dbReference type="EMBL" id="KAK3781141.1"/>
    </source>
</evidence>
<name>A0AAE1DS88_9GAST</name>